<dbReference type="Proteomes" id="UP000515163">
    <property type="component" value="Unplaced"/>
</dbReference>
<dbReference type="GO" id="GO:0097196">
    <property type="term" value="C:Shu complex"/>
    <property type="evidence" value="ECO:0007669"/>
    <property type="project" value="TreeGrafter"/>
</dbReference>
<dbReference type="SUPFAM" id="SSF52540">
    <property type="entry name" value="P-loop containing nucleoside triphosphate hydrolases"/>
    <property type="match status" value="1"/>
</dbReference>
<name>A0A6P8HK69_ACTTE</name>
<reference evidence="2" key="1">
    <citation type="submission" date="2025-08" db="UniProtKB">
        <authorList>
            <consortium name="RefSeq"/>
        </authorList>
    </citation>
    <scope>IDENTIFICATION</scope>
    <source>
        <tissue evidence="2">Tentacle</tissue>
    </source>
</reference>
<dbReference type="GeneID" id="116290135"/>
<dbReference type="AlphaFoldDB" id="A0A6P8HK69"/>
<dbReference type="PANTHER" id="PTHR28653">
    <property type="match status" value="1"/>
</dbReference>
<protein>
    <submittedName>
        <fullName evidence="2">Uncharacterized protein LOC116290135</fullName>
    </submittedName>
</protein>
<dbReference type="PANTHER" id="PTHR28653:SF1">
    <property type="entry name" value="ATPASE SWSAP1"/>
    <property type="match status" value="1"/>
</dbReference>
<keyword evidence="1" id="KW-1185">Reference proteome</keyword>
<dbReference type="GO" id="GO:0003697">
    <property type="term" value="F:single-stranded DNA binding"/>
    <property type="evidence" value="ECO:0007669"/>
    <property type="project" value="TreeGrafter"/>
</dbReference>
<proteinExistence type="predicted"/>
<dbReference type="OrthoDB" id="67296at2759"/>
<evidence type="ECO:0000313" key="1">
    <source>
        <dbReference type="Proteomes" id="UP000515163"/>
    </source>
</evidence>
<organism evidence="1 2">
    <name type="scientific">Actinia tenebrosa</name>
    <name type="common">Australian red waratah sea anemone</name>
    <dbReference type="NCBI Taxonomy" id="6105"/>
    <lineage>
        <taxon>Eukaryota</taxon>
        <taxon>Metazoa</taxon>
        <taxon>Cnidaria</taxon>
        <taxon>Anthozoa</taxon>
        <taxon>Hexacorallia</taxon>
        <taxon>Actiniaria</taxon>
        <taxon>Actiniidae</taxon>
        <taxon>Actinia</taxon>
    </lineage>
</organism>
<gene>
    <name evidence="2" type="primary">LOC116290135</name>
</gene>
<dbReference type="InParanoid" id="A0A6P8HK69"/>
<dbReference type="RefSeq" id="XP_031552990.1">
    <property type="nucleotide sequence ID" value="XM_031697130.1"/>
</dbReference>
<accession>A0A6P8HK69</accession>
<dbReference type="KEGG" id="aten:116290135"/>
<sequence length="256" mass="29225">MLSRIFRIPDPKPTVSSREEFQHVLTTFLDRNATRTEPQKMILVGPHGCGKTSLLFSLAMTFSEEGKNVLFICPKKVSTLPILPEGEQKPSTSILRKIHMVYLETREEFLKYMASIHCNLDVVFHCLIVDGLDSYVTGAAKNEDLTVMARLLAFTVDAFNFELEKLKKEDAIMTNSMLVISITIETSTIPIPRQNLYERWIDYILRIKSRKDFRSGERQFELSVLPPQCKQGESNTLIDVNYLLTDTHFSVSEISA</sequence>
<evidence type="ECO:0000313" key="2">
    <source>
        <dbReference type="RefSeq" id="XP_031552990.1"/>
    </source>
</evidence>
<dbReference type="Gene3D" id="3.40.50.300">
    <property type="entry name" value="P-loop containing nucleotide triphosphate hydrolases"/>
    <property type="match status" value="1"/>
</dbReference>
<dbReference type="InterPro" id="IPR027417">
    <property type="entry name" value="P-loop_NTPase"/>
</dbReference>
<dbReference type="GO" id="GO:0000724">
    <property type="term" value="P:double-strand break repair via homologous recombination"/>
    <property type="evidence" value="ECO:0007669"/>
    <property type="project" value="TreeGrafter"/>
</dbReference>